<evidence type="ECO:0000313" key="3">
    <source>
        <dbReference type="Proteomes" id="UP001165060"/>
    </source>
</evidence>
<organism evidence="2 3">
    <name type="scientific">Tetraparma gracilis</name>
    <dbReference type="NCBI Taxonomy" id="2962635"/>
    <lineage>
        <taxon>Eukaryota</taxon>
        <taxon>Sar</taxon>
        <taxon>Stramenopiles</taxon>
        <taxon>Ochrophyta</taxon>
        <taxon>Bolidophyceae</taxon>
        <taxon>Parmales</taxon>
        <taxon>Triparmaceae</taxon>
        <taxon>Tetraparma</taxon>
    </lineage>
</organism>
<name>A0ABQ6N137_9STRA</name>
<keyword evidence="3" id="KW-1185">Reference proteome</keyword>
<accession>A0ABQ6N137</accession>
<reference evidence="2 3" key="1">
    <citation type="journal article" date="2023" name="Commun. Biol.">
        <title>Genome analysis of Parmales, the sister group of diatoms, reveals the evolutionary specialization of diatoms from phago-mixotrophs to photoautotrophs.</title>
        <authorList>
            <person name="Ban H."/>
            <person name="Sato S."/>
            <person name="Yoshikawa S."/>
            <person name="Yamada K."/>
            <person name="Nakamura Y."/>
            <person name="Ichinomiya M."/>
            <person name="Sato N."/>
            <person name="Blanc-Mathieu R."/>
            <person name="Endo H."/>
            <person name="Kuwata A."/>
            <person name="Ogata H."/>
        </authorList>
    </citation>
    <scope>NUCLEOTIDE SEQUENCE [LARGE SCALE GENOMIC DNA]</scope>
</reference>
<gene>
    <name evidence="2" type="ORF">TeGR_g8123</name>
</gene>
<dbReference type="Proteomes" id="UP001165060">
    <property type="component" value="Unassembled WGS sequence"/>
</dbReference>
<evidence type="ECO:0000256" key="1">
    <source>
        <dbReference type="SAM" id="MobiDB-lite"/>
    </source>
</evidence>
<feature type="region of interest" description="Disordered" evidence="1">
    <location>
        <begin position="1"/>
        <end position="34"/>
    </location>
</feature>
<proteinExistence type="predicted"/>
<comment type="caution">
    <text evidence="2">The sequence shown here is derived from an EMBL/GenBank/DDBJ whole genome shotgun (WGS) entry which is preliminary data.</text>
</comment>
<protein>
    <submittedName>
        <fullName evidence="2">Uncharacterized protein</fullName>
    </submittedName>
</protein>
<dbReference type="EMBL" id="BRYB01001996">
    <property type="protein sequence ID" value="GMI37826.1"/>
    <property type="molecule type" value="Genomic_DNA"/>
</dbReference>
<feature type="compositionally biased region" description="Low complexity" evidence="1">
    <location>
        <begin position="18"/>
        <end position="34"/>
    </location>
</feature>
<sequence length="181" mass="19390">MNKRPSSPSSPSPKRPKPSSSSTSTTPVHPSSVPGYRTSEVVCISELPTAGGLANQGDDVSRVFLEKEQVGSGTGVMLSLPVDDVHSYILAQVVTSKTKVVSKALDRFFALLAAVRACDPHEYGDENALALLVLPSDTQICKKNCLPRLEREGVALQRLDMDATAVKTTLKWTTKKVIGGR</sequence>
<evidence type="ECO:0000313" key="2">
    <source>
        <dbReference type="EMBL" id="GMI37826.1"/>
    </source>
</evidence>